<evidence type="ECO:0000256" key="5">
    <source>
        <dbReference type="RuleBase" id="RU361155"/>
    </source>
</evidence>
<protein>
    <recommendedName>
        <fullName evidence="5">Sulfotransferase</fullName>
        <ecNumber evidence="5">2.8.2.-</ecNumber>
    </recommendedName>
</protein>
<reference evidence="7" key="1">
    <citation type="submission" date="2017-08" db="EMBL/GenBank/DDBJ databases">
        <title>Assembly of the North American Bullfrog Genome.</title>
        <authorList>
            <person name="Warren R.L."/>
            <person name="Vandervalk B.P."/>
            <person name="Kucuk E."/>
            <person name="Birol I."/>
            <person name="Helbing C."/>
            <person name="Pandoh P."/>
            <person name="Behsaz B."/>
            <person name="Mohamadi H."/>
            <person name="Chu J."/>
            <person name="Jackman S."/>
            <person name="Hammond S.A."/>
            <person name="Veldhoen N."/>
            <person name="Kirk H."/>
            <person name="Zhao Y."/>
            <person name="Coope R."/>
            <person name="Pleasance S."/>
            <person name="Moore R."/>
            <person name="Holt R."/>
        </authorList>
    </citation>
    <scope>NUCLEOTIDE SEQUENCE</scope>
    <source>
        <strain evidence="7">Bruno</strain>
        <tissue evidence="7">Liver</tissue>
    </source>
</reference>
<feature type="binding site" evidence="4">
    <location>
        <position position="253"/>
    </location>
    <ligand>
        <name>3'-phosphoadenylyl sulfate</name>
        <dbReference type="ChEBI" id="CHEBI:58339"/>
    </ligand>
</feature>
<evidence type="ECO:0000256" key="2">
    <source>
        <dbReference type="ARBA" id="ARBA00023180"/>
    </source>
</evidence>
<feature type="active site" description="For sulfotransferase activity" evidence="3">
    <location>
        <position position="155"/>
    </location>
</feature>
<dbReference type="Gene3D" id="3.40.50.300">
    <property type="entry name" value="P-loop containing nucleotide triphosphate hydrolases"/>
    <property type="match status" value="1"/>
</dbReference>
<dbReference type="InterPro" id="IPR000863">
    <property type="entry name" value="Sulfotransferase_dom"/>
</dbReference>
<dbReference type="GO" id="GO:0005794">
    <property type="term" value="C:Golgi apparatus"/>
    <property type="evidence" value="ECO:0007669"/>
    <property type="project" value="TreeGrafter"/>
</dbReference>
<sequence>LRLRPLSHDQTIKVRLSVLTADLNRRFMLAYGATDVSGDMSADIRPAKSRRMALCPGLSLSDRISIFMTHLSNYGNDRLGLYTFESLVKFVQCWTNLRLQTLPPVQLAKKYFEIFPQEKNPLWQNPCDDKRHKDIWSKEKTCDRLPKFLVVGPQKTGTTALYTFLTMHPAVTSNFQSPVTFEEIQFFNGQNYHKGIDWYMDFFPIPSNASTDFMFEKSANYFDTEVVPKRAAALLPRAKIIAILISPVDRAYSWYQDDPSPRGQQGI</sequence>
<dbReference type="InterPro" id="IPR037359">
    <property type="entry name" value="NST/OST"/>
</dbReference>
<dbReference type="GO" id="GO:0019213">
    <property type="term" value="F:deacetylase activity"/>
    <property type="evidence" value="ECO:0007669"/>
    <property type="project" value="TreeGrafter"/>
</dbReference>
<dbReference type="EC" id="2.8.2.-" evidence="5"/>
<dbReference type="SUPFAM" id="SSF52540">
    <property type="entry name" value="P-loop containing nucleoside triphosphate hydrolases"/>
    <property type="match status" value="1"/>
</dbReference>
<organism evidence="7">
    <name type="scientific">Aquarana catesbeiana</name>
    <name type="common">American bullfrog</name>
    <name type="synonym">Rana catesbeiana</name>
    <dbReference type="NCBI Taxonomy" id="8400"/>
    <lineage>
        <taxon>Eukaryota</taxon>
        <taxon>Metazoa</taxon>
        <taxon>Chordata</taxon>
        <taxon>Craniata</taxon>
        <taxon>Vertebrata</taxon>
        <taxon>Euteleostomi</taxon>
        <taxon>Amphibia</taxon>
        <taxon>Batrachia</taxon>
        <taxon>Anura</taxon>
        <taxon>Neobatrachia</taxon>
        <taxon>Ranoidea</taxon>
        <taxon>Ranidae</taxon>
        <taxon>Aquarana</taxon>
    </lineage>
</organism>
<proteinExistence type="inferred from homology"/>
<evidence type="ECO:0000313" key="7">
    <source>
        <dbReference type="EMBL" id="PIO33415.1"/>
    </source>
</evidence>
<feature type="non-terminal residue" evidence="7">
    <location>
        <position position="1"/>
    </location>
</feature>
<dbReference type="InterPro" id="IPR027417">
    <property type="entry name" value="P-loop_NTPase"/>
</dbReference>
<gene>
    <name evidence="7" type="ORF">AB205_0198350</name>
</gene>
<dbReference type="PANTHER" id="PTHR10605:SF53">
    <property type="entry name" value="BIFUNCTIONAL HEPARAN SULFATE N-DEACETYLASE_N-SULFOTRANSFERASE 2"/>
    <property type="match status" value="1"/>
</dbReference>
<dbReference type="OrthoDB" id="8958249at2759"/>
<evidence type="ECO:0000256" key="3">
    <source>
        <dbReference type="PIRSR" id="PIRSR637359-1"/>
    </source>
</evidence>
<dbReference type="EMBL" id="KV929758">
    <property type="protein sequence ID" value="PIO33415.1"/>
    <property type="molecule type" value="Genomic_DNA"/>
</dbReference>
<accession>A0A2G9S020</accession>
<evidence type="ECO:0000256" key="1">
    <source>
        <dbReference type="ARBA" id="ARBA00022679"/>
    </source>
</evidence>
<dbReference type="AlphaFoldDB" id="A0A2G9S020"/>
<keyword evidence="1 5" id="KW-0808">Transferase</keyword>
<dbReference type="Pfam" id="PF00685">
    <property type="entry name" value="Sulfotransfer_1"/>
    <property type="match status" value="1"/>
</dbReference>
<comment type="similarity">
    <text evidence="5">Belongs to the sulfotransferase 1 family.</text>
</comment>
<name>A0A2G9S020_AQUCT</name>
<dbReference type="GO" id="GO:0015016">
    <property type="term" value="F:heparan sulfate N-sulfotransferase activity"/>
    <property type="evidence" value="ECO:0007669"/>
    <property type="project" value="TreeGrafter"/>
</dbReference>
<dbReference type="PANTHER" id="PTHR10605">
    <property type="entry name" value="HEPARAN SULFATE SULFOTRANSFERASE"/>
    <property type="match status" value="1"/>
</dbReference>
<evidence type="ECO:0000259" key="6">
    <source>
        <dbReference type="Pfam" id="PF00685"/>
    </source>
</evidence>
<keyword evidence="2" id="KW-0325">Glycoprotein</keyword>
<evidence type="ECO:0000256" key="4">
    <source>
        <dbReference type="PIRSR" id="PIRSR637359-2"/>
    </source>
</evidence>
<feature type="domain" description="Sulfotransferase" evidence="6">
    <location>
        <begin position="146"/>
        <end position="256"/>
    </location>
</feature>